<name>A0A6J8AV43_MYTCO</name>
<dbReference type="SUPFAM" id="SSF48403">
    <property type="entry name" value="Ankyrin repeat"/>
    <property type="match status" value="1"/>
</dbReference>
<gene>
    <name evidence="2" type="ORF">MCOR_11647</name>
</gene>
<organism evidence="2 3">
    <name type="scientific">Mytilus coruscus</name>
    <name type="common">Sea mussel</name>
    <dbReference type="NCBI Taxonomy" id="42192"/>
    <lineage>
        <taxon>Eukaryota</taxon>
        <taxon>Metazoa</taxon>
        <taxon>Spiralia</taxon>
        <taxon>Lophotrochozoa</taxon>
        <taxon>Mollusca</taxon>
        <taxon>Bivalvia</taxon>
        <taxon>Autobranchia</taxon>
        <taxon>Pteriomorphia</taxon>
        <taxon>Mytilida</taxon>
        <taxon>Mytiloidea</taxon>
        <taxon>Mytilidae</taxon>
        <taxon>Mytilinae</taxon>
        <taxon>Mytilus</taxon>
    </lineage>
</organism>
<evidence type="ECO:0000313" key="3">
    <source>
        <dbReference type="Proteomes" id="UP000507470"/>
    </source>
</evidence>
<accession>A0A6J8AV43</accession>
<keyword evidence="1" id="KW-0040">ANK repeat</keyword>
<reference evidence="2 3" key="1">
    <citation type="submission" date="2020-06" db="EMBL/GenBank/DDBJ databases">
        <authorList>
            <person name="Li R."/>
            <person name="Bekaert M."/>
        </authorList>
    </citation>
    <scope>NUCLEOTIDE SEQUENCE [LARGE SCALE GENOMIC DNA]</scope>
    <source>
        <strain evidence="3">wild</strain>
    </source>
</reference>
<dbReference type="Pfam" id="PF12796">
    <property type="entry name" value="Ank_2"/>
    <property type="match status" value="1"/>
</dbReference>
<dbReference type="PROSITE" id="PS50088">
    <property type="entry name" value="ANK_REPEAT"/>
    <property type="match status" value="4"/>
</dbReference>
<dbReference type="PROSITE" id="PS50297">
    <property type="entry name" value="ANK_REP_REGION"/>
    <property type="match status" value="3"/>
</dbReference>
<feature type="repeat" description="ANK" evidence="1">
    <location>
        <begin position="245"/>
        <end position="277"/>
    </location>
</feature>
<keyword evidence="3" id="KW-1185">Reference proteome</keyword>
<dbReference type="Gene3D" id="1.25.40.20">
    <property type="entry name" value="Ankyrin repeat-containing domain"/>
    <property type="match status" value="3"/>
</dbReference>
<dbReference type="InterPro" id="IPR036770">
    <property type="entry name" value="Ankyrin_rpt-contain_sf"/>
</dbReference>
<feature type="repeat" description="ANK" evidence="1">
    <location>
        <begin position="212"/>
        <end position="244"/>
    </location>
</feature>
<dbReference type="InterPro" id="IPR052457">
    <property type="entry name" value="Ankyrin-DD_containing_protein"/>
</dbReference>
<sequence>METSFLLCLPNCFDSVASCIGGSFIQRILKYSSSEFIMEKLQLYSSQEDNCQYSIKVPQDMEDYFFRRLTSDMNRRHFVDILSNKLFENAANRIQFIKYLEKRVKSENLVDATTGSTQVKTERRNLWNVYYNKKLSWKEIDKMDKKGRTALHYACKAGDKDIVKCLIGSKASINIVDKKGRKPLHIACIKGSLDTVKGLAENKANINESGKDDKTPLHYACENRFGNIVNTLIMENAIVNKLDDQDLTPLHIAGTYGYEEIVKLLLDNKPLTNIKNKQGQTAVSFKSVDTWPLSKAHGCAEFRVGKNSSWVLELSVQDMDIPRLIITTLSMTSGLPAWVADLLEKGEKVETCLELLRNMQATEREERAAE</sequence>
<proteinExistence type="predicted"/>
<feature type="repeat" description="ANK" evidence="1">
    <location>
        <begin position="179"/>
        <end position="211"/>
    </location>
</feature>
<dbReference type="AlphaFoldDB" id="A0A6J8AV43"/>
<dbReference type="PANTHER" id="PTHR24125">
    <property type="entry name" value="ANKYRIN REPEAT AND DEATH DOMAIN-CONTAINING PROTEIN"/>
    <property type="match status" value="1"/>
</dbReference>
<protein>
    <submittedName>
        <fullName evidence="2">Uncharacterized protein</fullName>
    </submittedName>
</protein>
<dbReference type="PANTHER" id="PTHR24125:SF5">
    <property type="entry name" value="ANKYRIN REPEAT PROTEIN"/>
    <property type="match status" value="1"/>
</dbReference>
<evidence type="ECO:0000256" key="1">
    <source>
        <dbReference type="PROSITE-ProRule" id="PRU00023"/>
    </source>
</evidence>
<dbReference type="Proteomes" id="UP000507470">
    <property type="component" value="Unassembled WGS sequence"/>
</dbReference>
<feature type="repeat" description="ANK" evidence="1">
    <location>
        <begin position="146"/>
        <end position="178"/>
    </location>
</feature>
<evidence type="ECO:0000313" key="2">
    <source>
        <dbReference type="EMBL" id="CAC5374157.1"/>
    </source>
</evidence>
<dbReference type="InterPro" id="IPR002110">
    <property type="entry name" value="Ankyrin_rpt"/>
</dbReference>
<dbReference type="Pfam" id="PF00023">
    <property type="entry name" value="Ank"/>
    <property type="match status" value="2"/>
</dbReference>
<dbReference type="OrthoDB" id="6122910at2759"/>
<dbReference type="EMBL" id="CACVKT020001987">
    <property type="protein sequence ID" value="CAC5374157.1"/>
    <property type="molecule type" value="Genomic_DNA"/>
</dbReference>
<dbReference type="SMART" id="SM00248">
    <property type="entry name" value="ANK"/>
    <property type="match status" value="4"/>
</dbReference>